<dbReference type="InterPro" id="IPR050861">
    <property type="entry name" value="Dihydroxyacetone_Kinase"/>
</dbReference>
<dbReference type="InterPro" id="IPR012737">
    <property type="entry name" value="DhaK_L_YcgS"/>
</dbReference>
<protein>
    <submittedName>
        <fullName evidence="4">Dihydroxyacetone kinase subunit L</fullName>
    </submittedName>
</protein>
<dbReference type="AlphaFoldDB" id="A0A8A4ZHT7"/>
<dbReference type="PROSITE" id="PS51480">
    <property type="entry name" value="DHAL"/>
    <property type="match status" value="1"/>
</dbReference>
<dbReference type="RefSeq" id="WP_227424871.1">
    <property type="nucleotide sequence ID" value="NZ_CP071868.1"/>
</dbReference>
<gene>
    <name evidence="4" type="primary">dhaL</name>
    <name evidence="4" type="ORF">J4E96_06025</name>
</gene>
<dbReference type="Gene3D" id="1.25.40.340">
    <property type="match status" value="1"/>
</dbReference>
<keyword evidence="2 4" id="KW-0418">Kinase</keyword>
<dbReference type="EMBL" id="CP071868">
    <property type="protein sequence ID" value="QTE30533.1"/>
    <property type="molecule type" value="Genomic_DNA"/>
</dbReference>
<name>A0A8A4ZHT7_9MICO</name>
<dbReference type="PANTHER" id="PTHR28629">
    <property type="entry name" value="TRIOKINASE/FMN CYCLASE"/>
    <property type="match status" value="1"/>
</dbReference>
<keyword evidence="5" id="KW-1185">Reference proteome</keyword>
<dbReference type="SUPFAM" id="SSF101473">
    <property type="entry name" value="DhaL-like"/>
    <property type="match status" value="1"/>
</dbReference>
<dbReference type="FunFam" id="1.25.40.340:FF:000002">
    <property type="entry name" value="Dihydroxyacetone kinase, L subunit"/>
    <property type="match status" value="1"/>
</dbReference>
<dbReference type="NCBIfam" id="TIGR02365">
    <property type="entry name" value="dha_L_ycgS"/>
    <property type="match status" value="1"/>
</dbReference>
<dbReference type="GO" id="GO:0005829">
    <property type="term" value="C:cytosol"/>
    <property type="evidence" value="ECO:0007669"/>
    <property type="project" value="TreeGrafter"/>
</dbReference>
<feature type="domain" description="DhaL" evidence="3">
    <location>
        <begin position="6"/>
        <end position="207"/>
    </location>
</feature>
<organism evidence="4 5">
    <name type="scientific">Pengzhenrongella sicca</name>
    <dbReference type="NCBI Taxonomy" id="2819238"/>
    <lineage>
        <taxon>Bacteria</taxon>
        <taxon>Bacillati</taxon>
        <taxon>Actinomycetota</taxon>
        <taxon>Actinomycetes</taxon>
        <taxon>Micrococcales</taxon>
        <taxon>Pengzhenrongella</taxon>
    </lineage>
</organism>
<dbReference type="GO" id="GO:0004371">
    <property type="term" value="F:glycerone kinase activity"/>
    <property type="evidence" value="ECO:0007669"/>
    <property type="project" value="InterPro"/>
</dbReference>
<dbReference type="InterPro" id="IPR036117">
    <property type="entry name" value="DhaL_dom_sf"/>
</dbReference>
<dbReference type="GO" id="GO:0019563">
    <property type="term" value="P:glycerol catabolic process"/>
    <property type="evidence" value="ECO:0007669"/>
    <property type="project" value="TreeGrafter"/>
</dbReference>
<reference evidence="4" key="1">
    <citation type="submission" date="2021-03" db="EMBL/GenBank/DDBJ databases">
        <title>Pengzhenrongella sicca gen. nov., sp. nov., a new member of suborder Micrococcineae isolated from High-Arctic tundra soil.</title>
        <authorList>
            <person name="Peng F."/>
        </authorList>
    </citation>
    <scope>NUCLEOTIDE SEQUENCE</scope>
    <source>
        <strain evidence="4">LRZ-2</strain>
    </source>
</reference>
<evidence type="ECO:0000259" key="3">
    <source>
        <dbReference type="PROSITE" id="PS51480"/>
    </source>
</evidence>
<accession>A0A8A4ZHT7</accession>
<sequence length="218" mass="21828">MTVDVAWAIGWTRATAERVIARRAELNGLDRQIGDGDHGENLARGFTAVVARLDALEEEPAAIGDVLKLIATTLMSTVGGAAGPLYGTAYLRAAKVTGSPTLDSRAVVAMLEAGLEGIVARGKATTGEKTMVDAWAPAVEAAVAATDAGAEPAAVLAAAATAAEAGVAATIPLVATKGRASYLGERSAGHQDPGATSTAIVLRAAADAAVDVVTQSRA</sequence>
<dbReference type="InterPro" id="IPR004007">
    <property type="entry name" value="DhaL_dom"/>
</dbReference>
<evidence type="ECO:0000313" key="5">
    <source>
        <dbReference type="Proteomes" id="UP000663937"/>
    </source>
</evidence>
<dbReference type="KEGG" id="psic:J4E96_06025"/>
<dbReference type="PANTHER" id="PTHR28629:SF4">
    <property type="entry name" value="TRIOKINASE_FMN CYCLASE"/>
    <property type="match status" value="1"/>
</dbReference>
<keyword evidence="1" id="KW-0808">Transferase</keyword>
<dbReference type="Pfam" id="PF02734">
    <property type="entry name" value="Dak2"/>
    <property type="match status" value="1"/>
</dbReference>
<evidence type="ECO:0000256" key="2">
    <source>
        <dbReference type="ARBA" id="ARBA00022777"/>
    </source>
</evidence>
<evidence type="ECO:0000313" key="4">
    <source>
        <dbReference type="EMBL" id="QTE30533.1"/>
    </source>
</evidence>
<dbReference type="SMART" id="SM01120">
    <property type="entry name" value="Dak2"/>
    <property type="match status" value="1"/>
</dbReference>
<proteinExistence type="predicted"/>
<dbReference type="Proteomes" id="UP000663937">
    <property type="component" value="Chromosome"/>
</dbReference>
<evidence type="ECO:0000256" key="1">
    <source>
        <dbReference type="ARBA" id="ARBA00022679"/>
    </source>
</evidence>